<dbReference type="Pfam" id="PF09148">
    <property type="entry name" value="DUF1934"/>
    <property type="match status" value="1"/>
</dbReference>
<name>A0ABS8HYJ8_9FIRM</name>
<reference evidence="1" key="1">
    <citation type="submission" date="2021-11" db="EMBL/GenBank/DDBJ databases">
        <title>Description of a new species Pelosinus isolated from the bottom sediments of Lake Baikal.</title>
        <authorList>
            <person name="Zakharyuk A."/>
        </authorList>
    </citation>
    <scope>NUCLEOTIDE SEQUENCE</scope>
    <source>
        <strain evidence="1">Bkl1</strain>
    </source>
</reference>
<evidence type="ECO:0000313" key="2">
    <source>
        <dbReference type="Proteomes" id="UP001165492"/>
    </source>
</evidence>
<protein>
    <submittedName>
        <fullName evidence="1">DUF1934 domain-containing protein</fullName>
    </submittedName>
</protein>
<comment type="caution">
    <text evidence="1">The sequence shown here is derived from an EMBL/GenBank/DDBJ whole genome shotgun (WGS) entry which is preliminary data.</text>
</comment>
<sequence>MIDIVITIIGTQKDEKGEESRIECTTKGRYYERNNIRYIVYKDSEISGIEGVTTMLKVYDRHVVLVRTGSVDHKQEFLLGEKSYSMYHTPYGTMQMSILTNSLKMALTSTIGTVTIEYELEINGQWQSANTLSISIQEESISGH</sequence>
<dbReference type="InterPro" id="IPR012674">
    <property type="entry name" value="Calycin"/>
</dbReference>
<dbReference type="Proteomes" id="UP001165492">
    <property type="component" value="Unassembled WGS sequence"/>
</dbReference>
<dbReference type="EMBL" id="JAJHJB010000031">
    <property type="protein sequence ID" value="MCC5467318.1"/>
    <property type="molecule type" value="Genomic_DNA"/>
</dbReference>
<proteinExistence type="predicted"/>
<dbReference type="InterPro" id="IPR015231">
    <property type="entry name" value="DUF1934"/>
</dbReference>
<keyword evidence="2" id="KW-1185">Reference proteome</keyword>
<gene>
    <name evidence="1" type="ORF">LMF89_18445</name>
</gene>
<dbReference type="SUPFAM" id="SSF50814">
    <property type="entry name" value="Lipocalins"/>
    <property type="match status" value="1"/>
</dbReference>
<organism evidence="1 2">
    <name type="scientific">Pelosinus baikalensis</name>
    <dbReference type="NCBI Taxonomy" id="2892015"/>
    <lineage>
        <taxon>Bacteria</taxon>
        <taxon>Bacillati</taxon>
        <taxon>Bacillota</taxon>
        <taxon>Negativicutes</taxon>
        <taxon>Selenomonadales</taxon>
        <taxon>Sporomusaceae</taxon>
        <taxon>Pelosinus</taxon>
    </lineage>
</organism>
<evidence type="ECO:0000313" key="1">
    <source>
        <dbReference type="EMBL" id="MCC5467318.1"/>
    </source>
</evidence>
<dbReference type="Gene3D" id="2.40.128.20">
    <property type="match status" value="1"/>
</dbReference>
<accession>A0ABS8HYJ8</accession>
<dbReference type="RefSeq" id="WP_229536334.1">
    <property type="nucleotide sequence ID" value="NZ_JAJHJB010000031.1"/>
</dbReference>